<dbReference type="Proteomes" id="UP001152795">
    <property type="component" value="Unassembled WGS sequence"/>
</dbReference>
<dbReference type="PANTHER" id="PTHR33244">
    <property type="entry name" value="INTEGRASE CATALYTIC DOMAIN-CONTAINING PROTEIN-RELATED"/>
    <property type="match status" value="1"/>
</dbReference>
<gene>
    <name evidence="2" type="ORF">PACLA_8A041123</name>
</gene>
<feature type="region of interest" description="Disordered" evidence="1">
    <location>
        <begin position="103"/>
        <end position="139"/>
    </location>
</feature>
<evidence type="ECO:0000313" key="3">
    <source>
        <dbReference type="Proteomes" id="UP001152795"/>
    </source>
</evidence>
<dbReference type="EMBL" id="CACRXK020000977">
    <property type="protein sequence ID" value="CAB3986194.1"/>
    <property type="molecule type" value="Genomic_DNA"/>
</dbReference>
<keyword evidence="3" id="KW-1185">Reference proteome</keyword>
<evidence type="ECO:0000256" key="1">
    <source>
        <dbReference type="SAM" id="MobiDB-lite"/>
    </source>
</evidence>
<protein>
    <submittedName>
        <fullName evidence="2">Uncharacterized protein</fullName>
    </submittedName>
</protein>
<feature type="compositionally biased region" description="Basic and acidic residues" evidence="1">
    <location>
        <begin position="118"/>
        <end position="139"/>
    </location>
</feature>
<dbReference type="AlphaFoldDB" id="A0A7D9DHX1"/>
<reference evidence="2" key="1">
    <citation type="submission" date="2020-04" db="EMBL/GenBank/DDBJ databases">
        <authorList>
            <person name="Alioto T."/>
            <person name="Alioto T."/>
            <person name="Gomez Garrido J."/>
        </authorList>
    </citation>
    <scope>NUCLEOTIDE SEQUENCE</scope>
    <source>
        <strain evidence="2">A484AB</strain>
    </source>
</reference>
<organism evidence="2 3">
    <name type="scientific">Paramuricea clavata</name>
    <name type="common">Red gorgonian</name>
    <name type="synonym">Violescent sea-whip</name>
    <dbReference type="NCBI Taxonomy" id="317549"/>
    <lineage>
        <taxon>Eukaryota</taxon>
        <taxon>Metazoa</taxon>
        <taxon>Cnidaria</taxon>
        <taxon>Anthozoa</taxon>
        <taxon>Octocorallia</taxon>
        <taxon>Malacalcyonacea</taxon>
        <taxon>Plexauridae</taxon>
        <taxon>Paramuricea</taxon>
    </lineage>
</organism>
<accession>A0A7D9DHX1</accession>
<name>A0A7D9DHX1_PARCT</name>
<evidence type="ECO:0000313" key="2">
    <source>
        <dbReference type="EMBL" id="CAB3986194.1"/>
    </source>
</evidence>
<proteinExistence type="predicted"/>
<dbReference type="PANTHER" id="PTHR33244:SF3">
    <property type="entry name" value="PEPTIDASE A2 DOMAIN-CONTAINING PROTEIN"/>
    <property type="match status" value="1"/>
</dbReference>
<sequence length="170" mass="19797">MSRRTRTLLPTTAKLLAPRVVQNHHQEIVKGQERQAKYHNRGAKDLPRLKKEDKVRIQDHGQVLKKSPSVKVTVKAEVGIRSYEVETQDGRVLRRNRSHLRKTTCTEDEVDETPQTEIHTDEDRESNQTAERQSKRAVDCQREQKVEIRTLSGQLVNRPAYLKDYVSFVF</sequence>
<comment type="caution">
    <text evidence="2">The sequence shown here is derived from an EMBL/GenBank/DDBJ whole genome shotgun (WGS) entry which is preliminary data.</text>
</comment>
<dbReference type="OrthoDB" id="2286242at2759"/>